<gene>
    <name evidence="1" type="ORF">EJ02DRAFT_511304</name>
</gene>
<evidence type="ECO:0000313" key="2">
    <source>
        <dbReference type="Proteomes" id="UP000800038"/>
    </source>
</evidence>
<accession>A0A6A5SR52</accession>
<organism evidence="1 2">
    <name type="scientific">Clathrospora elynae</name>
    <dbReference type="NCBI Taxonomy" id="706981"/>
    <lineage>
        <taxon>Eukaryota</taxon>
        <taxon>Fungi</taxon>
        <taxon>Dikarya</taxon>
        <taxon>Ascomycota</taxon>
        <taxon>Pezizomycotina</taxon>
        <taxon>Dothideomycetes</taxon>
        <taxon>Pleosporomycetidae</taxon>
        <taxon>Pleosporales</taxon>
        <taxon>Diademaceae</taxon>
        <taxon>Clathrospora</taxon>
    </lineage>
</organism>
<reference evidence="1" key="1">
    <citation type="journal article" date="2020" name="Stud. Mycol.">
        <title>101 Dothideomycetes genomes: a test case for predicting lifestyles and emergence of pathogens.</title>
        <authorList>
            <person name="Haridas S."/>
            <person name="Albert R."/>
            <person name="Binder M."/>
            <person name="Bloem J."/>
            <person name="Labutti K."/>
            <person name="Salamov A."/>
            <person name="Andreopoulos B."/>
            <person name="Baker S."/>
            <person name="Barry K."/>
            <person name="Bills G."/>
            <person name="Bluhm B."/>
            <person name="Cannon C."/>
            <person name="Castanera R."/>
            <person name="Culley D."/>
            <person name="Daum C."/>
            <person name="Ezra D."/>
            <person name="Gonzalez J."/>
            <person name="Henrissat B."/>
            <person name="Kuo A."/>
            <person name="Liang C."/>
            <person name="Lipzen A."/>
            <person name="Lutzoni F."/>
            <person name="Magnuson J."/>
            <person name="Mondo S."/>
            <person name="Nolan M."/>
            <person name="Ohm R."/>
            <person name="Pangilinan J."/>
            <person name="Park H.-J."/>
            <person name="Ramirez L."/>
            <person name="Alfaro M."/>
            <person name="Sun H."/>
            <person name="Tritt A."/>
            <person name="Yoshinaga Y."/>
            <person name="Zwiers L.-H."/>
            <person name="Turgeon B."/>
            <person name="Goodwin S."/>
            <person name="Spatafora J."/>
            <person name="Crous P."/>
            <person name="Grigoriev I."/>
        </authorList>
    </citation>
    <scope>NUCLEOTIDE SEQUENCE</scope>
    <source>
        <strain evidence="1">CBS 161.51</strain>
    </source>
</reference>
<evidence type="ECO:0000313" key="1">
    <source>
        <dbReference type="EMBL" id="KAF1943061.1"/>
    </source>
</evidence>
<dbReference type="EMBL" id="ML976029">
    <property type="protein sequence ID" value="KAF1943061.1"/>
    <property type="molecule type" value="Genomic_DNA"/>
</dbReference>
<dbReference type="Proteomes" id="UP000800038">
    <property type="component" value="Unassembled WGS sequence"/>
</dbReference>
<dbReference type="AlphaFoldDB" id="A0A6A5SR52"/>
<keyword evidence="2" id="KW-1185">Reference proteome</keyword>
<protein>
    <submittedName>
        <fullName evidence="1">Uncharacterized protein</fullName>
    </submittedName>
</protein>
<sequence length="236" mass="26554">MTRVLKTLSGISRHPSAPKFESSAVKEDSVLGGRLPLQEVYGGSQCDWKISKRPTVSSFLSHQVTLRTSTSFFATAPPESFYPWAEQHLAVRPSSQNQALHCIRFELFVGTSYFFSRTVFGSGTSAGKYVMSTYIHCRWGTVKVWGEDSGCLADALIMPNDSTSYTNPYIVYSRLQFRVQYVPHADHTGMYINPPFFSRYTSTVKWRGQVREGKARPSVWDMQGAALGHEALGFRR</sequence>
<name>A0A6A5SR52_9PLEO</name>
<proteinExistence type="predicted"/>